<keyword evidence="3" id="KW-1185">Reference proteome</keyword>
<dbReference type="GeneID" id="927960"/>
<name>H6PWF7_RICP3</name>
<feature type="region of interest" description="Disordered" evidence="1">
    <location>
        <begin position="1"/>
        <end position="21"/>
    </location>
</feature>
<accession>H6PWF7</accession>
<protein>
    <submittedName>
        <fullName evidence="2">Cation transport regulator ChaB</fullName>
    </submittedName>
</protein>
<sequence>MAFEPYKDADKRRGNDSRETVAHKVAWSAVEKKYHKNDKGHWVEK</sequence>
<dbReference type="SUPFAM" id="SSF140376">
    <property type="entry name" value="ChaB-like"/>
    <property type="match status" value="1"/>
</dbReference>
<dbReference type="Gene3D" id="1.10.1740.70">
    <property type="entry name" value="ChaB"/>
    <property type="match status" value="1"/>
</dbReference>
<gene>
    <name evidence="2" type="ordered locus">RSA_01270</name>
</gene>
<evidence type="ECO:0000256" key="1">
    <source>
        <dbReference type="SAM" id="MobiDB-lite"/>
    </source>
</evidence>
<dbReference type="Pfam" id="PF06150">
    <property type="entry name" value="ChaB"/>
    <property type="match status" value="1"/>
</dbReference>
<dbReference type="KEGG" id="rph:RSA_01270"/>
<evidence type="ECO:0000313" key="2">
    <source>
        <dbReference type="EMBL" id="AFB25860.1"/>
    </source>
</evidence>
<dbReference type="RefSeq" id="WP_014362790.1">
    <property type="nucleotide sequence ID" value="NC_016930.1"/>
</dbReference>
<dbReference type="HOGENOM" id="CLU_212200_0_0_5"/>
<organism evidence="2 3">
    <name type="scientific">Rickettsia philipii (strain 364D)</name>
    <dbReference type="NCBI Taxonomy" id="481009"/>
    <lineage>
        <taxon>Bacteria</taxon>
        <taxon>Pseudomonadati</taxon>
        <taxon>Pseudomonadota</taxon>
        <taxon>Alphaproteobacteria</taxon>
        <taxon>Rickettsiales</taxon>
        <taxon>Rickettsiaceae</taxon>
        <taxon>Rickettsieae</taxon>
        <taxon>Rickettsia</taxon>
        <taxon>spotted fever group</taxon>
    </lineage>
</organism>
<dbReference type="InterPro" id="IPR009317">
    <property type="entry name" value="ChaB"/>
</dbReference>
<proteinExistence type="predicted"/>
<dbReference type="InterPro" id="IPR037205">
    <property type="entry name" value="ChaB_sf"/>
</dbReference>
<dbReference type="AlphaFoldDB" id="H6PWF7"/>
<evidence type="ECO:0000313" key="3">
    <source>
        <dbReference type="Proteomes" id="UP000007997"/>
    </source>
</evidence>
<dbReference type="Proteomes" id="UP000007997">
    <property type="component" value="Chromosome"/>
</dbReference>
<dbReference type="EMBL" id="CP003308">
    <property type="protein sequence ID" value="AFB25860.1"/>
    <property type="molecule type" value="Genomic_DNA"/>
</dbReference>
<reference evidence="3" key="1">
    <citation type="submission" date="2012-02" db="EMBL/GenBank/DDBJ databases">
        <title>Complete genome sequence of Rickettsia philipii strain 364D.</title>
        <authorList>
            <person name="Johnson S.L."/>
            <person name="Munk A.C."/>
            <person name="Han S."/>
            <person name="Bruce D.C."/>
            <person name="Dasch G.A."/>
        </authorList>
    </citation>
    <scope>NUCLEOTIDE SEQUENCE [LARGE SCALE GENOMIC DNA]</scope>
    <source>
        <strain evidence="3">364D</strain>
    </source>
</reference>